<dbReference type="GeneID" id="92030773"/>
<dbReference type="RefSeq" id="XP_066659403.1">
    <property type="nucleotide sequence ID" value="XM_066797867.1"/>
</dbReference>
<keyword evidence="2" id="KW-1185">Reference proteome</keyword>
<dbReference type="EMBL" id="JBBPEH010000001">
    <property type="protein sequence ID" value="KAK7544168.1"/>
    <property type="molecule type" value="Genomic_DNA"/>
</dbReference>
<sequence>MPKAFLLPKPVTMFSPCPSEPSSSHVPSRVQYGTDQRYPQVQVPCMRCSPLLAFCPSGSSCPLAEKIIITATPEATRKHDFIATAANKNRQPAGLTRVLTLQLIAGLYLRLRDSTAALNTVPSSLRSCVVLPCALSRASWYPWILKPVDAVCVIPKRTESMRLLRSVWTFLIRGPKYYKGDNSDVHAHNPFRSDRSTVRPSS</sequence>
<organism evidence="1 2">
    <name type="scientific">Phyllosticta citribraziliensis</name>
    <dbReference type="NCBI Taxonomy" id="989973"/>
    <lineage>
        <taxon>Eukaryota</taxon>
        <taxon>Fungi</taxon>
        <taxon>Dikarya</taxon>
        <taxon>Ascomycota</taxon>
        <taxon>Pezizomycotina</taxon>
        <taxon>Dothideomycetes</taxon>
        <taxon>Dothideomycetes incertae sedis</taxon>
        <taxon>Botryosphaeriales</taxon>
        <taxon>Phyllostictaceae</taxon>
        <taxon>Phyllosticta</taxon>
    </lineage>
</organism>
<reference evidence="1 2" key="1">
    <citation type="submission" date="2024-04" db="EMBL/GenBank/DDBJ databases">
        <title>Phyllosticta paracitricarpa is synonymous to the EU quarantine fungus P. citricarpa based on phylogenomic analyses.</title>
        <authorList>
            <consortium name="Lawrence Berkeley National Laboratory"/>
            <person name="Van ingen-buijs V.A."/>
            <person name="Van westerhoven A.C."/>
            <person name="Haridas S."/>
            <person name="Skiadas P."/>
            <person name="Martin F."/>
            <person name="Groenewald J.Z."/>
            <person name="Crous P.W."/>
            <person name="Seidl M.F."/>
        </authorList>
    </citation>
    <scope>NUCLEOTIDE SEQUENCE [LARGE SCALE GENOMIC DNA]</scope>
    <source>
        <strain evidence="1 2">CPC 17464</strain>
    </source>
</reference>
<proteinExistence type="predicted"/>
<evidence type="ECO:0000313" key="1">
    <source>
        <dbReference type="EMBL" id="KAK7544168.1"/>
    </source>
</evidence>
<evidence type="ECO:0000313" key="2">
    <source>
        <dbReference type="Proteomes" id="UP001360953"/>
    </source>
</evidence>
<dbReference type="Proteomes" id="UP001360953">
    <property type="component" value="Unassembled WGS sequence"/>
</dbReference>
<gene>
    <name evidence="1" type="ORF">J3D65DRAFT_598831</name>
</gene>
<protein>
    <submittedName>
        <fullName evidence="1">Uncharacterized protein</fullName>
    </submittedName>
</protein>
<comment type="caution">
    <text evidence="1">The sequence shown here is derived from an EMBL/GenBank/DDBJ whole genome shotgun (WGS) entry which is preliminary data.</text>
</comment>
<accession>A0ABR1M8G6</accession>
<name>A0ABR1M8G6_9PEZI</name>